<evidence type="ECO:0000313" key="2">
    <source>
        <dbReference type="Proteomes" id="UP001302059"/>
    </source>
</evidence>
<sequence length="226" mass="25775">MNERQVITQIMEEYGLTGVYRTHTLHGNYPLLDVQGVLSLDRLIDTPHFARAAREIGTIAHLWSGEHVRVTTAEPGAIHVDASAPELEVLTRQHLTNAARDLQRHYSMADELEEPAPENIPFSAPEADFLFALGLPPVENLRDLSREERLDRARALRGQTVMDTHEVREFEDREAMQEYALLHFPPVEEGGVEEEPPLSEEDVVDLARRERLLRLESGYDEGNDWH</sequence>
<keyword evidence="2" id="KW-1185">Reference proteome</keyword>
<accession>A0ABT7JCU7</accession>
<comment type="caution">
    <text evidence="1">The sequence shown here is derived from an EMBL/GenBank/DDBJ whole genome shotgun (WGS) entry which is preliminary data.</text>
</comment>
<protein>
    <submittedName>
        <fullName evidence="1">Uncharacterized protein</fullName>
    </submittedName>
</protein>
<reference evidence="1 2" key="1">
    <citation type="submission" date="2023-05" db="EMBL/GenBank/DDBJ databases">
        <authorList>
            <person name="Gao F."/>
        </authorList>
    </citation>
    <scope>NUCLEOTIDE SEQUENCE [LARGE SCALE GENOMIC DNA]</scope>
    <source>
        <strain evidence="1 2">MIMF12</strain>
    </source>
</reference>
<evidence type="ECO:0000313" key="1">
    <source>
        <dbReference type="EMBL" id="MDL2342852.1"/>
    </source>
</evidence>
<dbReference type="Proteomes" id="UP001302059">
    <property type="component" value="Unassembled WGS sequence"/>
</dbReference>
<dbReference type="EMBL" id="JASNGB010000006">
    <property type="protein sequence ID" value="MDL2342852.1"/>
    <property type="molecule type" value="Genomic_DNA"/>
</dbReference>
<name>A0ABT7JCU7_9DEIO</name>
<dbReference type="RefSeq" id="WP_285520882.1">
    <property type="nucleotide sequence ID" value="NZ_JASNGB010000006.1"/>
</dbReference>
<proteinExistence type="predicted"/>
<gene>
    <name evidence="1" type="ORF">QOL99_01685</name>
</gene>
<organism evidence="1 2">
    <name type="scientific">Deinococcus rhizophilus</name>
    <dbReference type="NCBI Taxonomy" id="3049544"/>
    <lineage>
        <taxon>Bacteria</taxon>
        <taxon>Thermotogati</taxon>
        <taxon>Deinococcota</taxon>
        <taxon>Deinococci</taxon>
        <taxon>Deinococcales</taxon>
        <taxon>Deinococcaceae</taxon>
        <taxon>Deinococcus</taxon>
    </lineage>
</organism>